<keyword evidence="2" id="KW-1133">Transmembrane helix</keyword>
<proteinExistence type="inferred from homology"/>
<dbReference type="PANTHER" id="PTHR10566:SF113">
    <property type="entry name" value="PROTEIN ACTIVITY OF BC1 COMPLEX KINASE 7, CHLOROPLASTIC"/>
    <property type="match status" value="1"/>
</dbReference>
<sequence>MLRETVVHLRDLPRYRQILATLMKYGYQDIVSAMHLEGIVRPLENLALGEENVPPSDRAQRLRMVLEDLGPTFVKLGQLLSGRPDLLPDPYIQELSLLRDEVRPFPFEEAEAILRADFAHPGELFGVIDPTPLASASISQVHAATLPDGRQVVLKVRRPGIEKVVQADLDILKNLAHLAERRIPWLAAARPVALAKEFERNLKRELDLNAERRTMQRCRLQQAGMPFVRVPEAIDSLSTGRVLTMERIDGVGVDDLDGIRALGLDPREVASRGGTLLAKQIFTYGLFHADPHAGNIRVMADGVVAQLDYGLFGQLDLPSRERIADLLLGLMAQDTDRVMRALDELEISGEGVDYRGLRRDIGEMVLTYSELTLDSIDLSKLLGELVALIRSHSLRLPPDLMLLIRALVTIESVGRYLDPHFDIASHARPYVAELTRRRYSPWRLLAAAGRTAEDVQRVATLLPEVLGQSLESIRRGELRVTFDLNRFEQLVGELTRTGNSLAAGIVIAGLIVGSSLIIAAGVGWTGLGIAGYSIAVVMGAWLLWNMFHPRS</sequence>
<dbReference type="GO" id="GO:0016740">
    <property type="term" value="F:transferase activity"/>
    <property type="evidence" value="ECO:0007669"/>
    <property type="project" value="UniProtKB-KW"/>
</dbReference>
<feature type="transmembrane region" description="Helical" evidence="2">
    <location>
        <begin position="501"/>
        <end position="523"/>
    </location>
</feature>
<dbReference type="OrthoDB" id="9795390at2"/>
<evidence type="ECO:0000313" key="5">
    <source>
        <dbReference type="Proteomes" id="UP000317835"/>
    </source>
</evidence>
<protein>
    <recommendedName>
        <fullName evidence="3">ABC1 atypical kinase-like domain-containing protein</fullName>
    </recommendedName>
</protein>
<dbReference type="AlphaFoldDB" id="A0A518H5P7"/>
<dbReference type="InterPro" id="IPR011009">
    <property type="entry name" value="Kinase-like_dom_sf"/>
</dbReference>
<name>A0A518H5P7_9BACT</name>
<gene>
    <name evidence="4" type="primary">ubiB</name>
    <name evidence="4" type="ORF">ElP_40750</name>
</gene>
<dbReference type="InterPro" id="IPR004147">
    <property type="entry name" value="ABC1_dom"/>
</dbReference>
<organism evidence="4 5">
    <name type="scientific">Tautonia plasticadhaerens</name>
    <dbReference type="NCBI Taxonomy" id="2527974"/>
    <lineage>
        <taxon>Bacteria</taxon>
        <taxon>Pseudomonadati</taxon>
        <taxon>Planctomycetota</taxon>
        <taxon>Planctomycetia</taxon>
        <taxon>Isosphaerales</taxon>
        <taxon>Isosphaeraceae</taxon>
        <taxon>Tautonia</taxon>
    </lineage>
</organism>
<feature type="transmembrane region" description="Helical" evidence="2">
    <location>
        <begin position="529"/>
        <end position="547"/>
    </location>
</feature>
<dbReference type="Pfam" id="PF03109">
    <property type="entry name" value="ABC1"/>
    <property type="match status" value="1"/>
</dbReference>
<dbReference type="RefSeq" id="WP_145272251.1">
    <property type="nucleotide sequence ID" value="NZ_CP036426.1"/>
</dbReference>
<dbReference type="KEGG" id="tpla:ElP_40750"/>
<keyword evidence="4" id="KW-0808">Transferase</keyword>
<dbReference type="Proteomes" id="UP000317835">
    <property type="component" value="Chromosome"/>
</dbReference>
<reference evidence="4 5" key="1">
    <citation type="submission" date="2019-02" db="EMBL/GenBank/DDBJ databases">
        <title>Deep-cultivation of Planctomycetes and their phenomic and genomic characterization uncovers novel biology.</title>
        <authorList>
            <person name="Wiegand S."/>
            <person name="Jogler M."/>
            <person name="Boedeker C."/>
            <person name="Pinto D."/>
            <person name="Vollmers J."/>
            <person name="Rivas-Marin E."/>
            <person name="Kohn T."/>
            <person name="Peeters S.H."/>
            <person name="Heuer A."/>
            <person name="Rast P."/>
            <person name="Oberbeckmann S."/>
            <person name="Bunk B."/>
            <person name="Jeske O."/>
            <person name="Meyerdierks A."/>
            <person name="Storesund J.E."/>
            <person name="Kallscheuer N."/>
            <person name="Luecker S."/>
            <person name="Lage O.M."/>
            <person name="Pohl T."/>
            <person name="Merkel B.J."/>
            <person name="Hornburger P."/>
            <person name="Mueller R.-W."/>
            <person name="Bruemmer F."/>
            <person name="Labrenz M."/>
            <person name="Spormann A.M."/>
            <person name="Op den Camp H."/>
            <person name="Overmann J."/>
            <person name="Amann R."/>
            <person name="Jetten M.S.M."/>
            <person name="Mascher T."/>
            <person name="Medema M.H."/>
            <person name="Devos D.P."/>
            <person name="Kaster A.-K."/>
            <person name="Ovreas L."/>
            <person name="Rohde M."/>
            <person name="Galperin M.Y."/>
            <person name="Jogler C."/>
        </authorList>
    </citation>
    <scope>NUCLEOTIDE SEQUENCE [LARGE SCALE GENOMIC DNA]</scope>
    <source>
        <strain evidence="4 5">ElP</strain>
    </source>
</reference>
<keyword evidence="2" id="KW-0812">Transmembrane</keyword>
<keyword evidence="5" id="KW-1185">Reference proteome</keyword>
<evidence type="ECO:0000259" key="3">
    <source>
        <dbReference type="Pfam" id="PF03109"/>
    </source>
</evidence>
<evidence type="ECO:0000256" key="2">
    <source>
        <dbReference type="SAM" id="Phobius"/>
    </source>
</evidence>
<evidence type="ECO:0000313" key="4">
    <source>
        <dbReference type="EMBL" id="QDV36161.1"/>
    </source>
</evidence>
<dbReference type="PANTHER" id="PTHR10566">
    <property type="entry name" value="CHAPERONE-ACTIVITY OF BC1 COMPLEX CABC1 -RELATED"/>
    <property type="match status" value="1"/>
</dbReference>
<dbReference type="EMBL" id="CP036426">
    <property type="protein sequence ID" value="QDV36161.1"/>
    <property type="molecule type" value="Genomic_DNA"/>
</dbReference>
<comment type="similarity">
    <text evidence="1">Belongs to the protein kinase superfamily. ADCK protein kinase family.</text>
</comment>
<dbReference type="InterPro" id="IPR050154">
    <property type="entry name" value="UbiB_kinase"/>
</dbReference>
<feature type="domain" description="ABC1 atypical kinase-like" evidence="3">
    <location>
        <begin position="98"/>
        <end position="340"/>
    </location>
</feature>
<evidence type="ECO:0000256" key="1">
    <source>
        <dbReference type="ARBA" id="ARBA00009670"/>
    </source>
</evidence>
<dbReference type="SUPFAM" id="SSF56112">
    <property type="entry name" value="Protein kinase-like (PK-like)"/>
    <property type="match status" value="1"/>
</dbReference>
<keyword evidence="2" id="KW-0472">Membrane</keyword>
<accession>A0A518H5P7</accession>
<dbReference type="CDD" id="cd05121">
    <property type="entry name" value="ABC1_ADCK3-like"/>
    <property type="match status" value="1"/>
</dbReference>